<name>A0AAU7JVA7_9MICO</name>
<dbReference type="RefSeq" id="WP_406831562.1">
    <property type="nucleotide sequence ID" value="NZ_CP157483.1"/>
</dbReference>
<organism evidence="2">
    <name type="scientific">Pedococcus sp. KACC 23699</name>
    <dbReference type="NCBI Taxonomy" id="3149228"/>
    <lineage>
        <taxon>Bacteria</taxon>
        <taxon>Bacillati</taxon>
        <taxon>Actinomycetota</taxon>
        <taxon>Actinomycetes</taxon>
        <taxon>Micrococcales</taxon>
        <taxon>Intrasporangiaceae</taxon>
        <taxon>Pedococcus</taxon>
    </lineage>
</organism>
<dbReference type="AlphaFoldDB" id="A0AAU7JVA7"/>
<keyword evidence="1" id="KW-0812">Transmembrane</keyword>
<evidence type="ECO:0008006" key="3">
    <source>
        <dbReference type="Google" id="ProtNLM"/>
    </source>
</evidence>
<proteinExistence type="predicted"/>
<accession>A0AAU7JVA7</accession>
<evidence type="ECO:0000313" key="2">
    <source>
        <dbReference type="EMBL" id="XBO44105.1"/>
    </source>
</evidence>
<keyword evidence="1" id="KW-0472">Membrane</keyword>
<protein>
    <recommendedName>
        <fullName evidence="3">DUF202 domain-containing protein</fullName>
    </recommendedName>
</protein>
<feature type="transmembrane region" description="Helical" evidence="1">
    <location>
        <begin position="34"/>
        <end position="53"/>
    </location>
</feature>
<feature type="transmembrane region" description="Helical" evidence="1">
    <location>
        <begin position="99"/>
        <end position="118"/>
    </location>
</feature>
<dbReference type="EMBL" id="CP157483">
    <property type="protein sequence ID" value="XBO44105.1"/>
    <property type="molecule type" value="Genomic_DNA"/>
</dbReference>
<evidence type="ECO:0000256" key="1">
    <source>
        <dbReference type="SAM" id="Phobius"/>
    </source>
</evidence>
<reference evidence="2" key="1">
    <citation type="submission" date="2024-05" db="EMBL/GenBank/DDBJ databases">
        <authorList>
            <person name="Kim S."/>
            <person name="Heo J."/>
            <person name="Choi H."/>
            <person name="Choi Y."/>
            <person name="Kwon S.-W."/>
            <person name="Kim Y."/>
        </authorList>
    </citation>
    <scope>NUCLEOTIDE SEQUENCE</scope>
    <source>
        <strain evidence="2">KACC 23699</strain>
    </source>
</reference>
<gene>
    <name evidence="2" type="ORF">ABEG17_01920</name>
</gene>
<keyword evidence="1" id="KW-1133">Transmembrane helix</keyword>
<feature type="transmembrane region" description="Helical" evidence="1">
    <location>
        <begin position="59"/>
        <end position="79"/>
    </location>
</feature>
<sequence length="120" mass="12886">MSTEKTDPQRKVPRSRGDELARLLGGLSPLDRRMLVAVLATPVVAVGTIWLATELDRPALYFGLPFTVAGFVLGVRAIWRYSREAGDRDLVSGRGRRALMVAAVLTLVGICLPLGLVASG</sequence>